<evidence type="ECO:0000313" key="3">
    <source>
        <dbReference type="Proteomes" id="UP001595765"/>
    </source>
</evidence>
<organism evidence="2 3">
    <name type="scientific">Streptomyces polygonati</name>
    <dbReference type="NCBI Taxonomy" id="1617087"/>
    <lineage>
        <taxon>Bacteria</taxon>
        <taxon>Bacillati</taxon>
        <taxon>Actinomycetota</taxon>
        <taxon>Actinomycetes</taxon>
        <taxon>Kitasatosporales</taxon>
        <taxon>Streptomycetaceae</taxon>
        <taxon>Streptomyces</taxon>
    </lineage>
</organism>
<evidence type="ECO:0008006" key="4">
    <source>
        <dbReference type="Google" id="ProtNLM"/>
    </source>
</evidence>
<sequence>METAGVIVLVLFLVFMTVVVVATVSAVRTVKRGVRRGRAQARRVMVDTRLKARRYTVPGPAGELVRLRLGLRASFDSTFRALEAGRGDDASLAEASALLDRLSDHAGALDGELQLLEQEPDRGRITHRLPDLTARARSIIDSADALRWAAQDRARRFADDELSALTRDVHLEAGALRHWTPVEPGTKGLGLSGRPGEGAR</sequence>
<dbReference type="RefSeq" id="WP_386435511.1">
    <property type="nucleotide sequence ID" value="NZ_JBHSBB010000027.1"/>
</dbReference>
<gene>
    <name evidence="2" type="ORF">ACFO3J_29065</name>
</gene>
<comment type="caution">
    <text evidence="2">The sequence shown here is derived from an EMBL/GenBank/DDBJ whole genome shotgun (WGS) entry which is preliminary data.</text>
</comment>
<keyword evidence="3" id="KW-1185">Reference proteome</keyword>
<protein>
    <recommendedName>
        <fullName evidence="4">Secreted protein</fullName>
    </recommendedName>
</protein>
<evidence type="ECO:0000313" key="2">
    <source>
        <dbReference type="EMBL" id="MFC4035489.1"/>
    </source>
</evidence>
<reference evidence="3" key="1">
    <citation type="journal article" date="2019" name="Int. J. Syst. Evol. Microbiol.">
        <title>The Global Catalogue of Microorganisms (GCM) 10K type strain sequencing project: providing services to taxonomists for standard genome sequencing and annotation.</title>
        <authorList>
            <consortium name="The Broad Institute Genomics Platform"/>
            <consortium name="The Broad Institute Genome Sequencing Center for Infectious Disease"/>
            <person name="Wu L."/>
            <person name="Ma J."/>
        </authorList>
    </citation>
    <scope>NUCLEOTIDE SEQUENCE [LARGE SCALE GENOMIC DNA]</scope>
    <source>
        <strain evidence="3">CGMCC 4.7237</strain>
    </source>
</reference>
<keyword evidence="1" id="KW-0472">Membrane</keyword>
<name>A0ABV8HZ05_9ACTN</name>
<accession>A0ABV8HZ05</accession>
<evidence type="ECO:0000256" key="1">
    <source>
        <dbReference type="SAM" id="Phobius"/>
    </source>
</evidence>
<feature type="transmembrane region" description="Helical" evidence="1">
    <location>
        <begin position="6"/>
        <end position="27"/>
    </location>
</feature>
<keyword evidence="1" id="KW-1133">Transmembrane helix</keyword>
<proteinExistence type="predicted"/>
<dbReference type="EMBL" id="JBHSBB010000027">
    <property type="protein sequence ID" value="MFC4035489.1"/>
    <property type="molecule type" value="Genomic_DNA"/>
</dbReference>
<keyword evidence="1" id="KW-0812">Transmembrane</keyword>
<dbReference type="Proteomes" id="UP001595765">
    <property type="component" value="Unassembled WGS sequence"/>
</dbReference>